<reference evidence="2 4" key="1">
    <citation type="submission" date="2015-10" db="EMBL/GenBank/DDBJ databases">
        <title>Draft genome of Bosea thiooxidans.</title>
        <authorList>
            <person name="Wang X."/>
        </authorList>
    </citation>
    <scope>NUCLEOTIDE SEQUENCE [LARGE SCALE GENOMIC DNA]</scope>
    <source>
        <strain evidence="2 4">CGMCC 9174</strain>
    </source>
</reference>
<evidence type="ECO:0000313" key="2">
    <source>
        <dbReference type="EMBL" id="KQK29269.1"/>
    </source>
</evidence>
<dbReference type="Proteomes" id="UP000051562">
    <property type="component" value="Unassembled WGS sequence"/>
</dbReference>
<organism evidence="2 4">
    <name type="scientific">Bosea thiooxidans</name>
    <dbReference type="NCBI Taxonomy" id="53254"/>
    <lineage>
        <taxon>Bacteria</taxon>
        <taxon>Pseudomonadati</taxon>
        <taxon>Pseudomonadota</taxon>
        <taxon>Alphaproteobacteria</taxon>
        <taxon>Hyphomicrobiales</taxon>
        <taxon>Boseaceae</taxon>
        <taxon>Bosea</taxon>
    </lineage>
</organism>
<dbReference type="Proteomes" id="UP000190130">
    <property type="component" value="Unassembled WGS sequence"/>
</dbReference>
<dbReference type="PANTHER" id="PTHR46401">
    <property type="entry name" value="GLYCOSYLTRANSFERASE WBBK-RELATED"/>
    <property type="match status" value="1"/>
</dbReference>
<dbReference type="STRING" id="53254.SAMN05660750_00538"/>
<evidence type="ECO:0000313" key="3">
    <source>
        <dbReference type="EMBL" id="SKB39421.1"/>
    </source>
</evidence>
<dbReference type="GO" id="GO:0016757">
    <property type="term" value="F:glycosyltransferase activity"/>
    <property type="evidence" value="ECO:0007669"/>
    <property type="project" value="TreeGrafter"/>
</dbReference>
<reference evidence="3 5" key="2">
    <citation type="submission" date="2017-02" db="EMBL/GenBank/DDBJ databases">
        <authorList>
            <person name="Peterson S.W."/>
        </authorList>
    </citation>
    <scope>NUCLEOTIDE SEQUENCE [LARGE SCALE GENOMIC DNA]</scope>
    <source>
        <strain evidence="3 5">DSM 9653</strain>
    </source>
</reference>
<gene>
    <name evidence="2" type="ORF">ARD30_18730</name>
    <name evidence="3" type="ORF">SAMN05660750_00538</name>
</gene>
<dbReference type="EMBL" id="LMAR01000051">
    <property type="protein sequence ID" value="KQK29269.1"/>
    <property type="molecule type" value="Genomic_DNA"/>
</dbReference>
<keyword evidence="4" id="KW-1185">Reference proteome</keyword>
<accession>A0A0Q3I3G8</accession>
<dbReference type="PANTHER" id="PTHR46401:SF2">
    <property type="entry name" value="GLYCOSYLTRANSFERASE WBBK-RELATED"/>
    <property type="match status" value="1"/>
</dbReference>
<dbReference type="OrthoDB" id="9781738at2"/>
<evidence type="ECO:0000256" key="1">
    <source>
        <dbReference type="ARBA" id="ARBA00022679"/>
    </source>
</evidence>
<proteinExistence type="predicted"/>
<protein>
    <submittedName>
        <fullName evidence="3">Glycosyl transferases group 1</fullName>
    </submittedName>
</protein>
<evidence type="ECO:0000313" key="5">
    <source>
        <dbReference type="Proteomes" id="UP000190130"/>
    </source>
</evidence>
<name>A0A0Q3I3G8_9HYPH</name>
<dbReference type="RefSeq" id="WP_055729437.1">
    <property type="nucleotide sequence ID" value="NZ_FUYX01000001.1"/>
</dbReference>
<dbReference type="EMBL" id="FUYX01000001">
    <property type="protein sequence ID" value="SKB39421.1"/>
    <property type="molecule type" value="Genomic_DNA"/>
</dbReference>
<dbReference type="Gene3D" id="3.40.50.2000">
    <property type="entry name" value="Glycogen Phosphorylase B"/>
    <property type="match status" value="2"/>
</dbReference>
<keyword evidence="1 3" id="KW-0808">Transferase</keyword>
<dbReference type="AlphaFoldDB" id="A0A0Q3I3G8"/>
<dbReference type="Pfam" id="PF13692">
    <property type="entry name" value="Glyco_trans_1_4"/>
    <property type="match status" value="1"/>
</dbReference>
<evidence type="ECO:0000313" key="4">
    <source>
        <dbReference type="Proteomes" id="UP000051562"/>
    </source>
</evidence>
<dbReference type="SUPFAM" id="SSF53756">
    <property type="entry name" value="UDP-Glycosyltransferase/glycogen phosphorylase"/>
    <property type="match status" value="1"/>
</dbReference>
<dbReference type="GO" id="GO:0009103">
    <property type="term" value="P:lipopolysaccharide biosynthetic process"/>
    <property type="evidence" value="ECO:0007669"/>
    <property type="project" value="TreeGrafter"/>
</dbReference>
<dbReference type="CDD" id="cd03801">
    <property type="entry name" value="GT4_PimA-like"/>
    <property type="match status" value="1"/>
</dbReference>
<sequence>MSGIVFAIPGDIDAPTGGYGYDRQLLREWRETGTEARHLALPGSFPFPTAEDLATTERLLAETASDEVLLIDGLAFGAFPEALAARFADRLVALVHHPLALETGLAPDEAAFLRHNERAALGHARAVVVTGPATRDLLAENYAVRRDAITVAVPGTEPAIRATRASIGATVRLLAVGSIIPRKGYDVLVEALAAIRDRPWTMTIAGSPDYAPRTVALLHDRIARAGLADRISPVGSVDSGALWRLYDGADIFVMPSLYEGYGMVLTEALARGLPIVTTLSGAGAAALPDAAALKVPPGDTMALAKALARLIDAPADRRQRADAAWAAAGALPRWQDTARIVARACLGDGSREVG</sequence>